<dbReference type="EMBL" id="RJJX01000022">
    <property type="protein sequence ID" value="RUT73396.1"/>
    <property type="molecule type" value="Genomic_DNA"/>
</dbReference>
<dbReference type="PANTHER" id="PTHR36438:SF1">
    <property type="entry name" value="IRON-SULFUR CLUSTER REPAIR PROTEIN YTFE"/>
    <property type="match status" value="1"/>
</dbReference>
<evidence type="ECO:0008006" key="4">
    <source>
        <dbReference type="Google" id="ProtNLM"/>
    </source>
</evidence>
<reference evidence="2 3" key="1">
    <citation type="submission" date="2018-11" db="EMBL/GenBank/DDBJ databases">
        <title>Parancylomarina longa gen. nov., sp. nov., isolated from sediments of southern Okinawa.</title>
        <authorList>
            <person name="Fu T."/>
        </authorList>
    </citation>
    <scope>NUCLEOTIDE SEQUENCE [LARGE SCALE GENOMIC DNA]</scope>
    <source>
        <strain evidence="2 3">T3-2 S1-C</strain>
    </source>
</reference>
<sequence length="244" mass="28972">MRIKKEMKLADVIQMNYMLIPVIHRFGINLGFGDKTVADICEEREIDLNFFLQLVNAYHDKDYFPKEELQTIPVRQIVDYLKMTHASYLNNTLNEIEQKIELLQSEGSEDKKYITLIRNFFEGYKNELTEHILYEENTVFPYVLAVEDIIKTQNKDPKNLELFKSFSIIKYADGHEDVEEKLMDLKIIMIKYLAPPENITLYHTIIQDLFKLEEDLNYHSRIEDKVLIPKIVLMEKSIQNLFQI</sequence>
<dbReference type="AlphaFoldDB" id="A0A434AG72"/>
<organism evidence="2 3">
    <name type="scientific">Ancylomarina longa</name>
    <dbReference type="NCBI Taxonomy" id="2487017"/>
    <lineage>
        <taxon>Bacteria</taxon>
        <taxon>Pseudomonadati</taxon>
        <taxon>Bacteroidota</taxon>
        <taxon>Bacteroidia</taxon>
        <taxon>Marinilabiliales</taxon>
        <taxon>Marinifilaceae</taxon>
        <taxon>Ancylomarina</taxon>
    </lineage>
</organism>
<keyword evidence="3" id="KW-1185">Reference proteome</keyword>
<evidence type="ECO:0000313" key="3">
    <source>
        <dbReference type="Proteomes" id="UP000282985"/>
    </source>
</evidence>
<comment type="subcellular location">
    <subcellularLocation>
        <location evidence="1">Cytoplasm</location>
    </subcellularLocation>
</comment>
<dbReference type="InterPro" id="IPR019903">
    <property type="entry name" value="RIC_family"/>
</dbReference>
<comment type="caution">
    <text evidence="2">The sequence shown here is derived from an EMBL/GenBank/DDBJ whole genome shotgun (WGS) entry which is preliminary data.</text>
</comment>
<dbReference type="OrthoDB" id="937463at2"/>
<accession>A0A434AG72</accession>
<dbReference type="RefSeq" id="WP_127344512.1">
    <property type="nucleotide sequence ID" value="NZ_RJJX01000022.1"/>
</dbReference>
<dbReference type="GO" id="GO:0005737">
    <property type="term" value="C:cytoplasm"/>
    <property type="evidence" value="ECO:0007669"/>
    <property type="project" value="UniProtKB-SubCell"/>
</dbReference>
<gene>
    <name evidence="2" type="ORF">DLK05_13590</name>
</gene>
<proteinExistence type="predicted"/>
<evidence type="ECO:0000313" key="2">
    <source>
        <dbReference type="EMBL" id="RUT73396.1"/>
    </source>
</evidence>
<dbReference type="PANTHER" id="PTHR36438">
    <property type="entry name" value="IRON-SULFUR CLUSTER REPAIR PROTEIN YTFE"/>
    <property type="match status" value="1"/>
</dbReference>
<protein>
    <recommendedName>
        <fullName evidence="4">Hemerythrin-like domain-containing protein</fullName>
    </recommendedName>
</protein>
<dbReference type="Proteomes" id="UP000282985">
    <property type="component" value="Unassembled WGS sequence"/>
</dbReference>
<evidence type="ECO:0000256" key="1">
    <source>
        <dbReference type="ARBA" id="ARBA00004496"/>
    </source>
</evidence>
<name>A0A434AG72_9BACT</name>
<dbReference type="Gene3D" id="1.20.120.520">
    <property type="entry name" value="nmb1532 protein domain like"/>
    <property type="match status" value="1"/>
</dbReference>